<dbReference type="EMBL" id="CP008953">
    <property type="protein sequence ID" value="AIG80824.1"/>
    <property type="molecule type" value="Genomic_DNA"/>
</dbReference>
<name>A0A075V8J7_9PSEU</name>
<evidence type="ECO:0000259" key="1">
    <source>
        <dbReference type="Pfam" id="PF03235"/>
    </source>
</evidence>
<dbReference type="PANTHER" id="PTHR39639">
    <property type="entry name" value="CHROMOSOME 16, WHOLE GENOME SHOTGUN SEQUENCE"/>
    <property type="match status" value="1"/>
</dbReference>
<proteinExistence type="predicted"/>
<gene>
    <name evidence="2" type="ORF">AJAP_40230</name>
</gene>
<organism evidence="2 3">
    <name type="scientific">Amycolatopsis japonica</name>
    <dbReference type="NCBI Taxonomy" id="208439"/>
    <lineage>
        <taxon>Bacteria</taxon>
        <taxon>Bacillati</taxon>
        <taxon>Actinomycetota</taxon>
        <taxon>Actinomycetes</taxon>
        <taxon>Pseudonocardiales</taxon>
        <taxon>Pseudonocardiaceae</taxon>
        <taxon>Amycolatopsis</taxon>
        <taxon>Amycolatopsis japonica group</taxon>
    </lineage>
</organism>
<dbReference type="STRING" id="208439.AJAP_40230"/>
<dbReference type="HOGENOM" id="CLU_038557_0_0_11"/>
<dbReference type="KEGG" id="aja:AJAP_40230"/>
<evidence type="ECO:0000313" key="3">
    <source>
        <dbReference type="Proteomes" id="UP000028492"/>
    </source>
</evidence>
<dbReference type="PANTHER" id="PTHR39639:SF1">
    <property type="entry name" value="DUF262 DOMAIN-CONTAINING PROTEIN"/>
    <property type="match status" value="1"/>
</dbReference>
<reference evidence="2 3" key="1">
    <citation type="journal article" date="2014" name="J. Biotechnol.">
        <title>Complete genome sequence of the actinobacterium Amycolatopsis japonica MG417-CF17(T) (=DSM 44213T) producing (S,S)-N,N'-ethylenediaminedisuccinic acid.</title>
        <authorList>
            <person name="Stegmann E."/>
            <person name="Albersmeier A."/>
            <person name="Spohn M."/>
            <person name="Gert H."/>
            <person name="Weber T."/>
            <person name="Wohlleben W."/>
            <person name="Kalinowski J."/>
            <person name="Ruckert C."/>
        </authorList>
    </citation>
    <scope>NUCLEOTIDE SEQUENCE [LARGE SCALE GENOMIC DNA]</scope>
    <source>
        <strain evidence="3">MG417-CF17 (DSM 44213)</strain>
    </source>
</reference>
<dbReference type="Proteomes" id="UP000028492">
    <property type="component" value="Chromosome"/>
</dbReference>
<accession>A0A075V8J7</accession>
<dbReference type="InterPro" id="IPR004919">
    <property type="entry name" value="GmrSD_N"/>
</dbReference>
<protein>
    <recommendedName>
        <fullName evidence="1">GmrSD restriction endonucleases N-terminal domain-containing protein</fullName>
    </recommendedName>
</protein>
<dbReference type="RefSeq" id="WP_084098508.1">
    <property type="nucleotide sequence ID" value="NZ_CP008953.1"/>
</dbReference>
<feature type="domain" description="GmrSD restriction endonucleases N-terminal" evidence="1">
    <location>
        <begin position="25"/>
        <end position="162"/>
    </location>
</feature>
<dbReference type="eggNOG" id="COG1479">
    <property type="taxonomic scope" value="Bacteria"/>
</dbReference>
<sequence length="389" mass="44936">MTDYPQQFLEVAHQTVSWFWGRLQNKELNIRPPFQRNPVWQDRQKAYLIDSILRGFPVPELYLQSTVTSGGDEVHTIVDGQQRVRACLEFISNKFALGEESDELAGLKFDQLPDAQRRKFFEYKFVVRSLPALSTDLVRDIFARLNRNNIALNKQELRHATYWGEFITCMESLSQMHFWVNSGIFSSNDFRRMIDVEYVSELATGMLFGPQNKKSNLDKFYASFEEEFPDQDKVEDTFNAVLGELEQLVTWPNKLRWSRKVDFYSLFIVLAARASEMPFDRDERERISRRLVEFSAQVNSLVSLVDKKSHKNFEVDTSVLSYSRAIRNSSDLSSRRTRQVALDAYLRGRPISFEPAPAKHRDPLRSLPATEVLMASIGDSNTGSSLLDG</sequence>
<dbReference type="Pfam" id="PF03235">
    <property type="entry name" value="GmrSD_N"/>
    <property type="match status" value="1"/>
</dbReference>
<keyword evidence="3" id="KW-1185">Reference proteome</keyword>
<evidence type="ECO:0000313" key="2">
    <source>
        <dbReference type="EMBL" id="AIG80824.1"/>
    </source>
</evidence>
<dbReference type="AlphaFoldDB" id="A0A075V8J7"/>